<feature type="compositionally biased region" description="Low complexity" evidence="1">
    <location>
        <begin position="411"/>
        <end position="424"/>
    </location>
</feature>
<sequence>MSNNANTTAPTNTSSDASGLLPQGTASKNSTRNSTTTPAGASVASNSTNNTDSMVTLLTFGPLSSCVQLPNLSSSTMPEIGNFSNVAKQQAISAWLASLTTTSSCTALSWAMRPDYSKHLDAMSSFQTQLEELFPLAAAYTSSAVGMTSTVSTSGAGSNLSFFPNSSSTNAFSAAANTADTLPTTLPLWIGLALACATLVHLLAFILHLCADLDALFPSLAAKRQANQKPDEFELPQHIQHPNESKEALVQDKQAVQGVDRNTNEPPRYNEPLTSEQSEVGCGLVETHVLIRIARKCKRIVVPLLMLSAAAMVGVAVVLNAKFAVGPVGSFSGSDSAIGPAVGSSSGSSAITVGANNTSAAAPISYASTSSDAGGRSRQAASPTSSSGDATSEKPSVPIVDQSRVGEEGRTSASTSTSTPTVPAMSSMARLVRRQTLFFSTPSSSGDNPSATATTTTSATAFDLPPSLSSSSTATLSTPTPSSTATDINASLFPTIATTASSALSFPAWPTAGASAPTTSMTAAASAPSVFVLQRGSSIHRLWWIVMLDLLLWLAQRRRTRAQTALDKARALVIDQLTAKRP</sequence>
<proteinExistence type="predicted"/>
<name>A0A4U7KZ41_9BASI</name>
<evidence type="ECO:0000256" key="1">
    <source>
        <dbReference type="SAM" id="MobiDB-lite"/>
    </source>
</evidence>
<feature type="compositionally biased region" description="Low complexity" evidence="1">
    <location>
        <begin position="450"/>
        <end position="483"/>
    </location>
</feature>
<protein>
    <recommendedName>
        <fullName evidence="5">Transmembrane protein</fullName>
    </recommendedName>
</protein>
<evidence type="ECO:0000313" key="3">
    <source>
        <dbReference type="EMBL" id="TKY88708.1"/>
    </source>
</evidence>
<evidence type="ECO:0000256" key="2">
    <source>
        <dbReference type="SAM" id="Phobius"/>
    </source>
</evidence>
<dbReference type="EMBL" id="SRRM01000007">
    <property type="protein sequence ID" value="TKY88708.1"/>
    <property type="molecule type" value="Genomic_DNA"/>
</dbReference>
<dbReference type="OrthoDB" id="2556464at2759"/>
<feature type="compositionally biased region" description="Polar residues" evidence="1">
    <location>
        <begin position="24"/>
        <end position="48"/>
    </location>
</feature>
<comment type="caution">
    <text evidence="3">The sequence shown here is derived from an EMBL/GenBank/DDBJ whole genome shotgun (WGS) entry which is preliminary data.</text>
</comment>
<evidence type="ECO:0000313" key="4">
    <source>
        <dbReference type="Proteomes" id="UP000306050"/>
    </source>
</evidence>
<gene>
    <name evidence="3" type="ORF">EX895_002339</name>
</gene>
<keyword evidence="4" id="KW-1185">Reference proteome</keyword>
<evidence type="ECO:0008006" key="5">
    <source>
        <dbReference type="Google" id="ProtNLM"/>
    </source>
</evidence>
<feature type="region of interest" description="Disordered" evidence="1">
    <location>
        <begin position="439"/>
        <end position="483"/>
    </location>
</feature>
<keyword evidence="2" id="KW-1133">Transmembrane helix</keyword>
<feature type="region of interest" description="Disordered" evidence="1">
    <location>
        <begin position="1"/>
        <end position="48"/>
    </location>
</feature>
<dbReference type="Proteomes" id="UP000306050">
    <property type="component" value="Chromosome SGRAM_14"/>
</dbReference>
<dbReference type="AlphaFoldDB" id="A0A4U7KZ41"/>
<accession>A0A4U7KZ41</accession>
<feature type="transmembrane region" description="Helical" evidence="2">
    <location>
        <begin position="300"/>
        <end position="319"/>
    </location>
</feature>
<dbReference type="GeneID" id="40725234"/>
<feature type="region of interest" description="Disordered" evidence="1">
    <location>
        <begin position="368"/>
        <end position="424"/>
    </location>
</feature>
<dbReference type="KEGG" id="sgra:EX895_002339"/>
<feature type="region of interest" description="Disordered" evidence="1">
    <location>
        <begin position="257"/>
        <end position="276"/>
    </location>
</feature>
<organism evidence="3 4">
    <name type="scientific">Sporisorium graminicola</name>
    <dbReference type="NCBI Taxonomy" id="280036"/>
    <lineage>
        <taxon>Eukaryota</taxon>
        <taxon>Fungi</taxon>
        <taxon>Dikarya</taxon>
        <taxon>Basidiomycota</taxon>
        <taxon>Ustilaginomycotina</taxon>
        <taxon>Ustilaginomycetes</taxon>
        <taxon>Ustilaginales</taxon>
        <taxon>Ustilaginaceae</taxon>
        <taxon>Sporisorium</taxon>
    </lineage>
</organism>
<keyword evidence="2" id="KW-0472">Membrane</keyword>
<feature type="transmembrane region" description="Helical" evidence="2">
    <location>
        <begin position="188"/>
        <end position="210"/>
    </location>
</feature>
<dbReference type="RefSeq" id="XP_029740693.1">
    <property type="nucleotide sequence ID" value="XM_029882938.1"/>
</dbReference>
<reference evidence="3 4" key="1">
    <citation type="submission" date="2019-05" db="EMBL/GenBank/DDBJ databases">
        <title>Sporisorium graminicola CBS 10092 draft sequencing and annotation.</title>
        <authorList>
            <person name="Solano-Gonzalez S."/>
            <person name="Caddick M.X."/>
            <person name="Darby A."/>
        </authorList>
    </citation>
    <scope>NUCLEOTIDE SEQUENCE [LARGE SCALE GENOMIC DNA]</scope>
    <source>
        <strain evidence="3 4">CBS 10092</strain>
    </source>
</reference>
<feature type="compositionally biased region" description="Polar residues" evidence="1">
    <location>
        <begin position="439"/>
        <end position="449"/>
    </location>
</feature>
<keyword evidence="2" id="KW-0812">Transmembrane</keyword>
<feature type="compositionally biased region" description="Polar residues" evidence="1">
    <location>
        <begin position="379"/>
        <end position="394"/>
    </location>
</feature>
<feature type="compositionally biased region" description="Low complexity" evidence="1">
    <location>
        <begin position="1"/>
        <end position="18"/>
    </location>
</feature>